<dbReference type="Pfam" id="PF00497">
    <property type="entry name" value="SBP_bac_3"/>
    <property type="match status" value="1"/>
</dbReference>
<dbReference type="SMART" id="SM00062">
    <property type="entry name" value="PBPb"/>
    <property type="match status" value="1"/>
</dbReference>
<dbReference type="InterPro" id="IPR001638">
    <property type="entry name" value="Solute-binding_3/MltF_N"/>
</dbReference>
<dbReference type="Proteomes" id="UP000671879">
    <property type="component" value="Chromosome"/>
</dbReference>
<dbReference type="EMBL" id="CP072943">
    <property type="protein sequence ID" value="QTX32316.1"/>
    <property type="molecule type" value="Genomic_DNA"/>
</dbReference>
<name>A0A9Q7AQT0_9BACT</name>
<dbReference type="AlphaFoldDB" id="A0A9Q7AQT0"/>
<sequence>MKRLVAFSALLVLVAALAALPASASTLAEIRERGTLRVAMEDEDYGLFHFREGDKNLGLDYDLALAIAEAAGVSLEVVSLPWGDGEAGTISGAWGDGGWPVFGVDLMCTAATITDERAEKVTFSAPYFSAGQLLLTLKAKNLTALDQVKGLKLGFQQATTSETTAKELLAGNTFLPLPGVPDVMNALRKGLIDAALLDSPLALTEAKNDGSLSVIDELLTEEHFGVTLPRDVDPELKSLVDDVVQANRQALYDKWFK</sequence>
<dbReference type="PANTHER" id="PTHR35936:SF17">
    <property type="entry name" value="ARGININE-BINDING EXTRACELLULAR PROTEIN ARTP"/>
    <property type="match status" value="1"/>
</dbReference>
<dbReference type="CDD" id="cd13530">
    <property type="entry name" value="PBP2_peptides_like"/>
    <property type="match status" value="1"/>
</dbReference>
<accession>A0A9Q7AQT0</accession>
<evidence type="ECO:0000313" key="5">
    <source>
        <dbReference type="Proteomes" id="UP000671879"/>
    </source>
</evidence>
<reference evidence="5" key="1">
    <citation type="submission" date="2021-04" db="EMBL/GenBank/DDBJ databases">
        <title>A novel Synergistetes isolate from a pyrite-forming mixed culture.</title>
        <authorList>
            <person name="Bunk B."/>
            <person name="Sproer C."/>
            <person name="Spring S."/>
            <person name="Pester M."/>
        </authorList>
    </citation>
    <scope>NUCLEOTIDE SEQUENCE [LARGE SCALE GENOMIC DNA]</scope>
    <source>
        <strain evidence="5">J.5.4.2-T.3.5.2</strain>
    </source>
</reference>
<evidence type="ECO:0000313" key="4">
    <source>
        <dbReference type="EMBL" id="QTX32316.1"/>
    </source>
</evidence>
<feature type="signal peptide" evidence="2">
    <location>
        <begin position="1"/>
        <end position="24"/>
    </location>
</feature>
<proteinExistence type="predicted"/>
<protein>
    <submittedName>
        <fullName evidence="4">Amino acid ABC transporter substrate-binding protein</fullName>
    </submittedName>
</protein>
<dbReference type="RefSeq" id="WP_274373543.1">
    <property type="nucleotide sequence ID" value="NZ_CP072943.1"/>
</dbReference>
<dbReference type="PANTHER" id="PTHR35936">
    <property type="entry name" value="MEMBRANE-BOUND LYTIC MUREIN TRANSGLYCOSYLASE F"/>
    <property type="match status" value="1"/>
</dbReference>
<keyword evidence="1 2" id="KW-0732">Signal</keyword>
<feature type="domain" description="Solute-binding protein family 3/N-terminal" evidence="3">
    <location>
        <begin position="35"/>
        <end position="257"/>
    </location>
</feature>
<organism evidence="4 5">
    <name type="scientific">Aminithiophilus ramosus</name>
    <dbReference type="NCBI Taxonomy" id="3029084"/>
    <lineage>
        <taxon>Bacteria</taxon>
        <taxon>Thermotogati</taxon>
        <taxon>Synergistota</taxon>
        <taxon>Synergistia</taxon>
        <taxon>Synergistales</taxon>
        <taxon>Aminithiophilaceae</taxon>
        <taxon>Aminithiophilus</taxon>
    </lineage>
</organism>
<dbReference type="Gene3D" id="3.40.190.10">
    <property type="entry name" value="Periplasmic binding protein-like II"/>
    <property type="match status" value="2"/>
</dbReference>
<keyword evidence="5" id="KW-1185">Reference proteome</keyword>
<evidence type="ECO:0000259" key="3">
    <source>
        <dbReference type="SMART" id="SM00062"/>
    </source>
</evidence>
<dbReference type="KEGG" id="aram:KAR29_13615"/>
<evidence type="ECO:0000256" key="1">
    <source>
        <dbReference type="ARBA" id="ARBA00022729"/>
    </source>
</evidence>
<gene>
    <name evidence="4" type="ORF">KAR29_13615</name>
</gene>
<dbReference type="SUPFAM" id="SSF53850">
    <property type="entry name" value="Periplasmic binding protein-like II"/>
    <property type="match status" value="1"/>
</dbReference>
<feature type="chain" id="PRO_5040288847" evidence="2">
    <location>
        <begin position="25"/>
        <end position="257"/>
    </location>
</feature>
<evidence type="ECO:0000256" key="2">
    <source>
        <dbReference type="SAM" id="SignalP"/>
    </source>
</evidence>